<accession>A0ABW7G4I6</accession>
<comment type="caution">
    <text evidence="2">The sequence shown here is derived from an EMBL/GenBank/DDBJ whole genome shotgun (WGS) entry which is preliminary data.</text>
</comment>
<name>A0ABW7G4I6_9BURK</name>
<protein>
    <submittedName>
        <fullName evidence="2">Baseplate J/gp47 family protein</fullName>
    </submittedName>
</protein>
<dbReference type="Proteomes" id="UP001606305">
    <property type="component" value="Unassembled WGS sequence"/>
</dbReference>
<keyword evidence="3" id="KW-1185">Reference proteome</keyword>
<evidence type="ECO:0000259" key="1">
    <source>
        <dbReference type="Pfam" id="PF04865"/>
    </source>
</evidence>
<dbReference type="Pfam" id="PF04865">
    <property type="entry name" value="Baseplate_J"/>
    <property type="match status" value="1"/>
</dbReference>
<evidence type="ECO:0000313" key="2">
    <source>
        <dbReference type="EMBL" id="MFG6456861.1"/>
    </source>
</evidence>
<evidence type="ECO:0000313" key="3">
    <source>
        <dbReference type="Proteomes" id="UP001606305"/>
    </source>
</evidence>
<dbReference type="PANTHER" id="PTHR37829">
    <property type="entry name" value="PHAGE-LIKE ELEMENT PBSX PROTEIN XKDT"/>
    <property type="match status" value="1"/>
</dbReference>
<sequence length="504" mass="53746">MPSDQPFRKRGFAEIVDGLLEDAASGRGGRTVLTDAAGGSVVRTLMEVYAREMAVCYEQLELVYRSAYLDTASGAALNYVVALTGLQRRPPGHLEGQVTFSRGQPAPQDIHIPAGTLVAGRGQPAFATVDSAVLAQGERLVSVGVLSLEAVVEGDVQEVKAGLLTTMPRPIAGIEQVANAADLIPRQRAETDDELRQRARAQARSTNTGTVAAIEQAVRLLGIEEVRVLEYPLDPALLPGQIHVVVGDPDLSAQLLEQVADRIEQVRPVGIQVGSGAATRVWVQITATLTLDVERTEPEKKAIESRLQSDLIAYFGQLGVGETVHQAKIRSILLGQDSVIGCDASPGFDGLLEPFELIDGMPHSQASRYLLSNGDILVGQRARIGLLPAQLPIRLTLLGPAPAVLVDIALELPAGANPAGIAERLVAGPGRLIADAARAHKIEFQPLRDAINLIVPADQRVSLRVTVVHEADGRVVELSDDLPEDALGDRELPRLRNTPVTVKP</sequence>
<dbReference type="RefSeq" id="WP_394487639.1">
    <property type="nucleotide sequence ID" value="NZ_JBIGIA010000005.1"/>
</dbReference>
<dbReference type="InterPro" id="IPR052399">
    <property type="entry name" value="Phage_Baseplate_Assmbl_Protein"/>
</dbReference>
<organism evidence="2 3">
    <name type="scientific">Pelomonas nitida</name>
    <dbReference type="NCBI Taxonomy" id="3299027"/>
    <lineage>
        <taxon>Bacteria</taxon>
        <taxon>Pseudomonadati</taxon>
        <taxon>Pseudomonadota</taxon>
        <taxon>Betaproteobacteria</taxon>
        <taxon>Burkholderiales</taxon>
        <taxon>Sphaerotilaceae</taxon>
        <taxon>Roseateles</taxon>
    </lineage>
</organism>
<dbReference type="InterPro" id="IPR006949">
    <property type="entry name" value="Barrel_Baseplate_J-like"/>
</dbReference>
<reference evidence="2 3" key="1">
    <citation type="submission" date="2024-09" db="EMBL/GenBank/DDBJ databases">
        <title>Novel species of the genus Pelomonas and Roseateles isolated from streams.</title>
        <authorList>
            <person name="Lu H."/>
        </authorList>
    </citation>
    <scope>NUCLEOTIDE SEQUENCE [LARGE SCALE GENOMIC DNA]</scope>
    <source>
        <strain evidence="2 3">BYS96W</strain>
    </source>
</reference>
<proteinExistence type="predicted"/>
<feature type="domain" description="Baseplate protein J-like barrel" evidence="1">
    <location>
        <begin position="97"/>
        <end position="181"/>
    </location>
</feature>
<dbReference type="EMBL" id="JBIGIA010000005">
    <property type="protein sequence ID" value="MFG6456861.1"/>
    <property type="molecule type" value="Genomic_DNA"/>
</dbReference>
<gene>
    <name evidence="2" type="ORF">ACG00X_08445</name>
</gene>
<dbReference type="PANTHER" id="PTHR37829:SF3">
    <property type="entry name" value="PROTEIN JAYE-RELATED"/>
    <property type="match status" value="1"/>
</dbReference>